<evidence type="ECO:0000313" key="3">
    <source>
        <dbReference type="Proteomes" id="UP001595548"/>
    </source>
</evidence>
<reference evidence="3" key="1">
    <citation type="journal article" date="2019" name="Int. J. Syst. Evol. Microbiol.">
        <title>The Global Catalogue of Microorganisms (GCM) 10K type strain sequencing project: providing services to taxonomists for standard genome sequencing and annotation.</title>
        <authorList>
            <consortium name="The Broad Institute Genomics Platform"/>
            <consortium name="The Broad Institute Genome Sequencing Center for Infectious Disease"/>
            <person name="Wu L."/>
            <person name="Ma J."/>
        </authorList>
    </citation>
    <scope>NUCLEOTIDE SEQUENCE [LARGE SCALE GENOMIC DNA]</scope>
    <source>
        <strain evidence="3">KCTC 52141</strain>
    </source>
</reference>
<name>A0ABV7HS92_9GAMM</name>
<protein>
    <recommendedName>
        <fullName evidence="4">DUF2946 domain-containing protein</fullName>
    </recommendedName>
</protein>
<evidence type="ECO:0008006" key="4">
    <source>
        <dbReference type="Google" id="ProtNLM"/>
    </source>
</evidence>
<keyword evidence="1" id="KW-0732">Signal</keyword>
<feature type="chain" id="PRO_5045180048" description="DUF2946 domain-containing protein" evidence="1">
    <location>
        <begin position="18"/>
        <end position="115"/>
    </location>
</feature>
<evidence type="ECO:0000313" key="2">
    <source>
        <dbReference type="EMBL" id="MFC3155544.1"/>
    </source>
</evidence>
<organism evidence="2 3">
    <name type="scientific">Gilvimarinus japonicus</name>
    <dbReference type="NCBI Taxonomy" id="1796469"/>
    <lineage>
        <taxon>Bacteria</taxon>
        <taxon>Pseudomonadati</taxon>
        <taxon>Pseudomonadota</taxon>
        <taxon>Gammaproteobacteria</taxon>
        <taxon>Cellvibrionales</taxon>
        <taxon>Cellvibrionaceae</taxon>
        <taxon>Gilvimarinus</taxon>
    </lineage>
</organism>
<feature type="signal peptide" evidence="1">
    <location>
        <begin position="1"/>
        <end position="17"/>
    </location>
</feature>
<sequence length="115" mass="12431">MQLLMLVILAQSTLAAADAHVLHEVTGEASHQHLFGDNTLDAHKGVALKTADAPHDSDVGDEQSCHHHCCHGHNFKYLNESLTLAVLAPDLITGWGYAAHYVPPLVAPEFRPPIV</sequence>
<accession>A0ABV7HS92</accession>
<comment type="caution">
    <text evidence="2">The sequence shown here is derived from an EMBL/GenBank/DDBJ whole genome shotgun (WGS) entry which is preliminary data.</text>
</comment>
<evidence type="ECO:0000256" key="1">
    <source>
        <dbReference type="SAM" id="SignalP"/>
    </source>
</evidence>
<dbReference type="Proteomes" id="UP001595548">
    <property type="component" value="Unassembled WGS sequence"/>
</dbReference>
<proteinExistence type="predicted"/>
<gene>
    <name evidence="2" type="ORF">ACFOEB_10070</name>
</gene>
<dbReference type="EMBL" id="JBHRTL010000006">
    <property type="protein sequence ID" value="MFC3155544.1"/>
    <property type="molecule type" value="Genomic_DNA"/>
</dbReference>
<keyword evidence="3" id="KW-1185">Reference proteome</keyword>